<feature type="region of interest" description="Disordered" evidence="1">
    <location>
        <begin position="690"/>
        <end position="841"/>
    </location>
</feature>
<dbReference type="InterPro" id="IPR027859">
    <property type="entry name" value="KATNIP_dom"/>
</dbReference>
<feature type="compositionally biased region" description="Acidic residues" evidence="1">
    <location>
        <begin position="169"/>
        <end position="185"/>
    </location>
</feature>
<dbReference type="Pfam" id="PF14652">
    <property type="entry name" value="DUF4457"/>
    <property type="match status" value="3"/>
</dbReference>
<feature type="region of interest" description="Disordered" evidence="1">
    <location>
        <begin position="875"/>
        <end position="911"/>
    </location>
</feature>
<evidence type="ECO:0000256" key="1">
    <source>
        <dbReference type="SAM" id="MobiDB-lite"/>
    </source>
</evidence>
<feature type="compositionally biased region" description="Basic and acidic residues" evidence="1">
    <location>
        <begin position="159"/>
        <end position="168"/>
    </location>
</feature>
<feature type="domain" description="KATNIP" evidence="2">
    <location>
        <begin position="926"/>
        <end position="1058"/>
    </location>
</feature>
<dbReference type="InterPro" id="IPR026704">
    <property type="entry name" value="KATNIP"/>
</dbReference>
<dbReference type="PANTHER" id="PTHR21534">
    <property type="entry name" value="KATANIN-INTERACTING PROTEIN"/>
    <property type="match status" value="1"/>
</dbReference>
<feature type="compositionally biased region" description="Basic and acidic residues" evidence="1">
    <location>
        <begin position="729"/>
        <end position="760"/>
    </location>
</feature>
<feature type="compositionally biased region" description="Basic and acidic residues" evidence="1">
    <location>
        <begin position="586"/>
        <end position="595"/>
    </location>
</feature>
<dbReference type="Ensembl" id="ENSSSCT00060002184.1">
    <property type="protein sequence ID" value="ENSSSCP00060000698.1"/>
    <property type="gene ID" value="ENSSSCG00060001762.1"/>
</dbReference>
<accession>A0A8D1UFM0</accession>
<evidence type="ECO:0000313" key="4">
    <source>
        <dbReference type="Proteomes" id="UP000694723"/>
    </source>
</evidence>
<feature type="compositionally biased region" description="Basic and acidic residues" evidence="1">
    <location>
        <begin position="880"/>
        <end position="895"/>
    </location>
</feature>
<feature type="region of interest" description="Disordered" evidence="1">
    <location>
        <begin position="156"/>
        <end position="303"/>
    </location>
</feature>
<sequence>MVCVGEGGWGHLKSLGKSWPKTRLLLNIYLFVLNDLKIFFSIMVGLECSVNFLLYNRVPRFASINPRFPVHPTPSLSPLATTGLFSKSMSFFSVPSANLDHKKSVQIRTEAGPRLHIEPPLDYPEDFEPCGAVSVKAKDASGDHPQELRKSLELSVSLQRKEKDHSSDEYDSIEEDVLSGPEPEDPALAGCPREDPPLSSGDSVPKDVPEDQETEGRLPQGPDALMVLEFNPASKSNKKERNLSAKRKDNAEVFVPSKPEPSLNPQPPTVFPDQERVCSRPGSRRERPLSATRKPVQEAEDREEDASAVLRAIQVENEALQRAILSRKAEPPASPPQVRPRRVTSDISLTSCAILPQPPPITVATSTQEPARAAEGARAVSEAMDRIGLLGSRYLSRREDATCSIFGIPFLLLKDTSGPKAEEIKDVVCVTVEILSNWGNASCVGLTEVEFFDLSNTKLYVSPHDVDIRSANTPGDPGHLVNRNLASKKDPSLWMCPFNPPLQLFFIIRNTRQLRDFGLSKVKVWNYWTADGDLDIGAKDVKLYVNKKLIFDGTLDRGGGEAPAGQSILMGLSHESMENSVSAPSDDSKDARKMAGTDGDEELGVSYSQPAEKAEDVKVASQGNAFGERMSSPDCTKDSLAKVEEEVSCSAAPSSTGGAPTGPPHSPAAERPPFLDQELSLIQQLENLTGRKISEPPGKTPSWLQPAPAGRGRKQGGPKSKPLWLSPEKPLDWRGRLPSDAVIREGPGETEAKGPRREPGRPSSWNVIAGERVQRATPKVCVDDIFSQPANREHPASGRRGLRKDPRSNSQGDGQPAGREHARSTGTPPRPRWHSEQEHSLRESWNSLTAFDRSQRGRISNVEFQGDILDEFLQQQKSSRHSDQPAPWKEEKPEPVSEQDPGSPETDDSGDFKIPVLPYGQHLVIDIQSTWGDRHYVGLNGIEIFSSKGEPVRVANIQADPPDINILPAYGKDPRVVTNLIDGVNRTQDDMHVWLAPFTPGKPHSISIDFLHPCQIALIRVWNYNKSRIHSFRGVKDITMLLDGQCIFKGEIAKASGTLTGGTVSLLRMFSKSGVPVVAQWLTNPTRNHEVAGSIPGLMPPSPPVPEVTTPEPGVYHGICLQLNFTASWGDLHYLGLTGLEVVGRDGQALPIHLHQISACPRDLNELPEYTDDSRTLDKLIDGANITMEDEHMWLIPFSPGLDHVVTIRFDRAESIAGLRFWNYNKSPEDTYRGVIVHVSLDGLCVSPPEGFLIRKGPGNCHFDFAQEILFVDYLRARLLPQPAQRLDTKSLERASMDYEAPLMPCGFIFQFQLLTSWGDPYYIGLTGLELYDEQGEKIPLSENNIAAFPDSVNSLEGVCGDVRTPDKLIDQVNDTNDGRHMWLAPILPGLVNRVYVIFDLPTTVSMIKLWNYAKTPHRGVKEFGLLVDDLLVYNGILAMVGHLVGGILPTCEPTVPYHTILFTEDTNICQQEKHTAISHQVEDQDVQMMNENQIVSNSKRKQNAADPALRPKTCISEKEAARRWRC</sequence>
<reference evidence="3" key="1">
    <citation type="submission" date="2025-08" db="UniProtKB">
        <authorList>
            <consortium name="Ensembl"/>
        </authorList>
    </citation>
    <scope>IDENTIFICATION</scope>
</reference>
<feature type="region of interest" description="Disordered" evidence="1">
    <location>
        <begin position="576"/>
        <end position="672"/>
    </location>
</feature>
<feature type="compositionally biased region" description="Low complexity" evidence="1">
    <location>
        <begin position="648"/>
        <end position="658"/>
    </location>
</feature>
<dbReference type="Proteomes" id="UP000694723">
    <property type="component" value="Unplaced"/>
</dbReference>
<evidence type="ECO:0000259" key="2">
    <source>
        <dbReference type="Pfam" id="PF14652"/>
    </source>
</evidence>
<dbReference type="PANTHER" id="PTHR21534:SF0">
    <property type="entry name" value="KATANIN-INTERACTING PROTEIN"/>
    <property type="match status" value="1"/>
</dbReference>
<evidence type="ECO:0000313" key="3">
    <source>
        <dbReference type="Ensembl" id="ENSSSCP00060000698.1"/>
    </source>
</evidence>
<feature type="compositionally biased region" description="Pro residues" evidence="1">
    <location>
        <begin position="258"/>
        <end position="270"/>
    </location>
</feature>
<organism evidence="3 4">
    <name type="scientific">Sus scrofa</name>
    <name type="common">Pig</name>
    <dbReference type="NCBI Taxonomy" id="9823"/>
    <lineage>
        <taxon>Eukaryota</taxon>
        <taxon>Metazoa</taxon>
        <taxon>Chordata</taxon>
        <taxon>Craniata</taxon>
        <taxon>Vertebrata</taxon>
        <taxon>Euteleostomi</taxon>
        <taxon>Mammalia</taxon>
        <taxon>Eutheria</taxon>
        <taxon>Laurasiatheria</taxon>
        <taxon>Artiodactyla</taxon>
        <taxon>Suina</taxon>
        <taxon>Suidae</taxon>
        <taxon>Sus</taxon>
    </lineage>
</organism>
<feature type="domain" description="KATNIP" evidence="2">
    <location>
        <begin position="428"/>
        <end position="556"/>
    </location>
</feature>
<feature type="domain" description="KATNIP" evidence="2">
    <location>
        <begin position="1123"/>
        <end position="1440"/>
    </location>
</feature>
<protein>
    <recommendedName>
        <fullName evidence="2">KATNIP domain-containing protein</fullName>
    </recommendedName>
</protein>
<feature type="compositionally biased region" description="Basic and acidic residues" evidence="1">
    <location>
        <begin position="635"/>
        <end position="645"/>
    </location>
</feature>
<proteinExistence type="predicted"/>
<feature type="compositionally biased region" description="Basic and acidic residues" evidence="1">
    <location>
        <begin position="237"/>
        <end position="251"/>
    </location>
</feature>
<feature type="compositionally biased region" description="Basic and acidic residues" evidence="1">
    <location>
        <begin position="273"/>
        <end position="288"/>
    </location>
</feature>
<name>A0A8D1UFM0_PIG</name>